<dbReference type="Proteomes" id="UP000595636">
    <property type="component" value="Chromosome"/>
</dbReference>
<dbReference type="KEGG" id="slf:JEQ17_04585"/>
<organism evidence="3 4">
    <name type="scientific">Streptomyces liliifuscus</name>
    <dbReference type="NCBI Taxonomy" id="2797636"/>
    <lineage>
        <taxon>Bacteria</taxon>
        <taxon>Bacillati</taxon>
        <taxon>Actinomycetota</taxon>
        <taxon>Actinomycetes</taxon>
        <taxon>Kitasatosporales</taxon>
        <taxon>Streptomycetaceae</taxon>
        <taxon>Streptomyces</taxon>
    </lineage>
</organism>
<reference evidence="3 4" key="1">
    <citation type="submission" date="2020-12" db="EMBL/GenBank/DDBJ databases">
        <title>A novel species.</title>
        <authorList>
            <person name="Li K."/>
        </authorList>
    </citation>
    <scope>NUCLEOTIDE SEQUENCE [LARGE SCALE GENOMIC DNA]</scope>
    <source>
        <strain evidence="3 4">ZYC-3</strain>
    </source>
</reference>
<accession>A0A7T7I0L0</accession>
<dbReference type="Gene3D" id="1.10.260.40">
    <property type="entry name" value="lambda repressor-like DNA-binding domains"/>
    <property type="match status" value="1"/>
</dbReference>
<dbReference type="PROSITE" id="PS50943">
    <property type="entry name" value="HTH_CROC1"/>
    <property type="match status" value="1"/>
</dbReference>
<protein>
    <submittedName>
        <fullName evidence="3">Helix-turn-helix domain-containing protein</fullName>
    </submittedName>
</protein>
<proteinExistence type="predicted"/>
<dbReference type="AlphaFoldDB" id="A0A7T7I0L0"/>
<dbReference type="Pfam" id="PF19054">
    <property type="entry name" value="DUF5753"/>
    <property type="match status" value="1"/>
</dbReference>
<sequence length="301" mass="33226">MGATETVGTPEAGSEPDALTAGPTVPRLVLGARLRRLREELHFSREEAGEAIRASQSKISRMEWGRHGFKMRDVADLLTLYGVTDEAERATLLALARQANTPGWWQPYNDVVPAWMQAYLGAEQAASLIRCFQPQVVPDLLQIPDYARAAIRLSCPEASAEEIDRRVTLRMKRRRILHRQGAAQLWAVIDEAALRRPVGGTATMRAQLQHLIEICQLPQVTVQIVPFLAGGHAAAGGPVTIVRLPGGLLPDMVYLEQLASAVYPDKPSEIEYYWGVLNRVVVQADSPDATCTILHRILQET</sequence>
<dbReference type="EMBL" id="CP066831">
    <property type="protein sequence ID" value="QQM38820.1"/>
    <property type="molecule type" value="Genomic_DNA"/>
</dbReference>
<dbReference type="SMART" id="SM00530">
    <property type="entry name" value="HTH_XRE"/>
    <property type="match status" value="1"/>
</dbReference>
<evidence type="ECO:0000256" key="1">
    <source>
        <dbReference type="SAM" id="MobiDB-lite"/>
    </source>
</evidence>
<keyword evidence="4" id="KW-1185">Reference proteome</keyword>
<dbReference type="InterPro" id="IPR001387">
    <property type="entry name" value="Cro/C1-type_HTH"/>
</dbReference>
<feature type="region of interest" description="Disordered" evidence="1">
    <location>
        <begin position="1"/>
        <end position="22"/>
    </location>
</feature>
<feature type="domain" description="HTH cro/C1-type" evidence="2">
    <location>
        <begin position="34"/>
        <end position="87"/>
    </location>
</feature>
<dbReference type="Pfam" id="PF13560">
    <property type="entry name" value="HTH_31"/>
    <property type="match status" value="1"/>
</dbReference>
<gene>
    <name evidence="3" type="ORF">JEQ17_04585</name>
</gene>
<evidence type="ECO:0000313" key="4">
    <source>
        <dbReference type="Proteomes" id="UP000595636"/>
    </source>
</evidence>
<dbReference type="SUPFAM" id="SSF47413">
    <property type="entry name" value="lambda repressor-like DNA-binding domains"/>
    <property type="match status" value="1"/>
</dbReference>
<dbReference type="CDD" id="cd00093">
    <property type="entry name" value="HTH_XRE"/>
    <property type="match status" value="1"/>
</dbReference>
<dbReference type="RefSeq" id="WP_200393984.1">
    <property type="nucleotide sequence ID" value="NZ_CP066831.1"/>
</dbReference>
<evidence type="ECO:0000259" key="2">
    <source>
        <dbReference type="PROSITE" id="PS50943"/>
    </source>
</evidence>
<evidence type="ECO:0000313" key="3">
    <source>
        <dbReference type="EMBL" id="QQM38820.1"/>
    </source>
</evidence>
<dbReference type="GO" id="GO:0003677">
    <property type="term" value="F:DNA binding"/>
    <property type="evidence" value="ECO:0007669"/>
    <property type="project" value="InterPro"/>
</dbReference>
<name>A0A7T7I0L0_9ACTN</name>
<dbReference type="InterPro" id="IPR010982">
    <property type="entry name" value="Lambda_DNA-bd_dom_sf"/>
</dbReference>
<dbReference type="InterPro" id="IPR043917">
    <property type="entry name" value="DUF5753"/>
</dbReference>